<dbReference type="InterPro" id="IPR011690">
    <property type="entry name" value="P_starv_induced_PsiF"/>
</dbReference>
<protein>
    <submittedName>
        <fullName evidence="3">Uncharacterized protein</fullName>
    </submittedName>
</protein>
<accession>A0A1D8IGK2</accession>
<gene>
    <name evidence="3" type="ORF">LMG3328_02234</name>
    <name evidence="4" type="ORF">LMG7053_05177</name>
</gene>
<sequence>MLSRTSQLASAIVLSACFLGAVHAQTPAAAPAPAKTPAPAATPAAKTPTPQQQRMADCNKSAEGKKGDDRKTYMSACLKGEAPPPAKQLTPQQQKMKDCNAKAGEQKLTGDKRKTFMSTCLKG</sequence>
<evidence type="ECO:0000313" key="3">
    <source>
        <dbReference type="EMBL" id="CAB3860003.1"/>
    </source>
</evidence>
<feature type="signal peptide" evidence="2">
    <location>
        <begin position="1"/>
        <end position="24"/>
    </location>
</feature>
<feature type="compositionally biased region" description="Basic and acidic residues" evidence="1">
    <location>
        <begin position="95"/>
        <end position="111"/>
    </location>
</feature>
<dbReference type="GeneID" id="75273176"/>
<dbReference type="PROSITE" id="PS51257">
    <property type="entry name" value="PROKAR_LIPOPROTEIN"/>
    <property type="match status" value="1"/>
</dbReference>
<evidence type="ECO:0000256" key="2">
    <source>
        <dbReference type="SAM" id="SignalP"/>
    </source>
</evidence>
<evidence type="ECO:0000313" key="4">
    <source>
        <dbReference type="EMBL" id="CAB3957015.1"/>
    </source>
</evidence>
<keyword evidence="2" id="KW-0732">Signal</keyword>
<feature type="region of interest" description="Disordered" evidence="1">
    <location>
        <begin position="26"/>
        <end position="111"/>
    </location>
</feature>
<evidence type="ECO:0000313" key="5">
    <source>
        <dbReference type="Proteomes" id="UP000494122"/>
    </source>
</evidence>
<keyword evidence="6" id="KW-1185">Reference proteome</keyword>
<organism evidence="3 5">
    <name type="scientific">Achromobacter ruhlandii</name>
    <dbReference type="NCBI Taxonomy" id="72557"/>
    <lineage>
        <taxon>Bacteria</taxon>
        <taxon>Pseudomonadati</taxon>
        <taxon>Pseudomonadota</taxon>
        <taxon>Betaproteobacteria</taxon>
        <taxon>Burkholderiales</taxon>
        <taxon>Alcaligenaceae</taxon>
        <taxon>Achromobacter</taxon>
    </lineage>
</organism>
<reference evidence="5 6" key="1">
    <citation type="submission" date="2020-04" db="EMBL/GenBank/DDBJ databases">
        <authorList>
            <person name="De Canck E."/>
        </authorList>
    </citation>
    <scope>NUCLEOTIDE SEQUENCE [LARGE SCALE GENOMIC DNA]</scope>
    <source>
        <strain evidence="3 5">LMG 3328</strain>
        <strain evidence="4 6">LMG 7053</strain>
    </source>
</reference>
<evidence type="ECO:0000256" key="1">
    <source>
        <dbReference type="SAM" id="MobiDB-lite"/>
    </source>
</evidence>
<proteinExistence type="predicted"/>
<name>A0A1D8IGK2_9BURK</name>
<dbReference type="Proteomes" id="UP000494122">
    <property type="component" value="Unassembled WGS sequence"/>
</dbReference>
<dbReference type="AlphaFoldDB" id="A0A1D8IGK2"/>
<dbReference type="EMBL" id="CADILJ010000077">
    <property type="protein sequence ID" value="CAB3957015.1"/>
    <property type="molecule type" value="Genomic_DNA"/>
</dbReference>
<feature type="compositionally biased region" description="Low complexity" evidence="1">
    <location>
        <begin position="26"/>
        <end position="53"/>
    </location>
</feature>
<dbReference type="Proteomes" id="UP000494161">
    <property type="component" value="Unassembled WGS sequence"/>
</dbReference>
<feature type="compositionally biased region" description="Basic and acidic residues" evidence="1">
    <location>
        <begin position="60"/>
        <end position="72"/>
    </location>
</feature>
<dbReference type="RefSeq" id="WP_049076604.1">
    <property type="nucleotide sequence ID" value="NZ_CADIJL010000046.1"/>
</dbReference>
<evidence type="ECO:0000313" key="6">
    <source>
        <dbReference type="Proteomes" id="UP000494161"/>
    </source>
</evidence>
<feature type="chain" id="PRO_5009108142" evidence="2">
    <location>
        <begin position="25"/>
        <end position="123"/>
    </location>
</feature>
<dbReference type="EMBL" id="CADILE010000005">
    <property type="protein sequence ID" value="CAB3860003.1"/>
    <property type="molecule type" value="Genomic_DNA"/>
</dbReference>
<dbReference type="Pfam" id="PF07769">
    <property type="entry name" value="PsiF_repeat"/>
    <property type="match status" value="2"/>
</dbReference>